<gene>
    <name evidence="1" type="ORF">HMPREF0373_01759</name>
</gene>
<proteinExistence type="predicted"/>
<sequence>MSVSEPTAVSAVGEFAGGGGDKRRSANRKLFVSLHMCCRNPFIS</sequence>
<name>U2QYM3_EUBRA</name>
<organism evidence="1 2">
    <name type="scientific">Eubacterium ramulus ATCC 29099</name>
    <dbReference type="NCBI Taxonomy" id="1256908"/>
    <lineage>
        <taxon>Bacteria</taxon>
        <taxon>Bacillati</taxon>
        <taxon>Bacillota</taxon>
        <taxon>Clostridia</taxon>
        <taxon>Eubacteriales</taxon>
        <taxon>Eubacteriaceae</taxon>
        <taxon>Eubacterium</taxon>
    </lineage>
</organism>
<protein>
    <submittedName>
        <fullName evidence="1">Uncharacterized protein</fullName>
    </submittedName>
</protein>
<evidence type="ECO:0000313" key="2">
    <source>
        <dbReference type="Proteomes" id="UP000016608"/>
    </source>
</evidence>
<dbReference type="AlphaFoldDB" id="U2QYM3"/>
<evidence type="ECO:0000313" key="1">
    <source>
        <dbReference type="EMBL" id="ERK46403.1"/>
    </source>
</evidence>
<accession>U2QYM3</accession>
<dbReference type="EMBL" id="AWVJ01000107">
    <property type="protein sequence ID" value="ERK46403.1"/>
    <property type="molecule type" value="Genomic_DNA"/>
</dbReference>
<dbReference type="Proteomes" id="UP000016608">
    <property type="component" value="Unassembled WGS sequence"/>
</dbReference>
<dbReference type="HOGENOM" id="CLU_3216428_0_0_9"/>
<comment type="caution">
    <text evidence="1">The sequence shown here is derived from an EMBL/GenBank/DDBJ whole genome shotgun (WGS) entry which is preliminary data.</text>
</comment>
<keyword evidence="2" id="KW-1185">Reference proteome</keyword>
<reference evidence="1 2" key="1">
    <citation type="submission" date="2013-06" db="EMBL/GenBank/DDBJ databases">
        <authorList>
            <person name="Weinstock G."/>
            <person name="Sodergren E."/>
            <person name="Lobos E.A."/>
            <person name="Fulton L."/>
            <person name="Fulton R."/>
            <person name="Courtney L."/>
            <person name="Fronick C."/>
            <person name="O'Laughlin M."/>
            <person name="Godfrey J."/>
            <person name="Wilson R.M."/>
            <person name="Miner T."/>
            <person name="Farmer C."/>
            <person name="Delehaunty K."/>
            <person name="Cordes M."/>
            <person name="Minx P."/>
            <person name="Tomlinson C."/>
            <person name="Chen J."/>
            <person name="Wollam A."/>
            <person name="Pepin K.H."/>
            <person name="Bhonagiri V."/>
            <person name="Zhang X."/>
            <person name="Warren W."/>
            <person name="Mitreva M."/>
            <person name="Mardis E.R."/>
            <person name="Wilson R.K."/>
        </authorList>
    </citation>
    <scope>NUCLEOTIDE SEQUENCE [LARGE SCALE GENOMIC DNA]</scope>
    <source>
        <strain evidence="1 2">ATCC 29099</strain>
    </source>
</reference>